<keyword evidence="2" id="KW-0472">Membrane</keyword>
<keyword evidence="2" id="KW-0812">Transmembrane</keyword>
<evidence type="ECO:0000313" key="3">
    <source>
        <dbReference type="EMBL" id="AGA28466.1"/>
    </source>
</evidence>
<feature type="transmembrane region" description="Helical" evidence="2">
    <location>
        <begin position="340"/>
        <end position="359"/>
    </location>
</feature>
<feature type="region of interest" description="Disordered" evidence="1">
    <location>
        <begin position="182"/>
        <end position="209"/>
    </location>
</feature>
<feature type="region of interest" description="Disordered" evidence="1">
    <location>
        <begin position="262"/>
        <end position="285"/>
    </location>
</feature>
<evidence type="ECO:0000256" key="2">
    <source>
        <dbReference type="SAM" id="Phobius"/>
    </source>
</evidence>
<sequence>MTNSSTQPCVERLEARLVLSASVDVDSLAELKGLPTPAIEVHHLASVRDLGDLPPAASTAPIKATAWIAPSESVTFRFEATFAADYILFFRYLGDRVALSARTPGGTVEIPHGPAGPFSAVPLSLAPGEYFVTALAEGQESIFVDWDLVLSNGVGQDTAVNLAVADTTATLAAPARAIAPNPSPASPIGSVSSVHADETPESPVLAAPPSLGQGLTLGLGGTLIGRPVPDAQRVPAVGPGVRGGTVALASVGEDLLTGINYGRAAPEQNNGPAAPQPENEGTAVPEAPGWMEHVAMRVASWATPTSGEEPAAGRFGLPAERDRPAALASEETSEAEAGPWPASPIPIVGLGLVGLALIGQRQRRNSQRRSGGLRPPVSRKSTRLQIW</sequence>
<name>L0DIJ8_SINAD</name>
<evidence type="ECO:0000256" key="1">
    <source>
        <dbReference type="SAM" id="MobiDB-lite"/>
    </source>
</evidence>
<keyword evidence="4" id="KW-1185">Reference proteome</keyword>
<dbReference type="EMBL" id="CP003364">
    <property type="protein sequence ID" value="AGA28466.1"/>
    <property type="molecule type" value="Genomic_DNA"/>
</dbReference>
<dbReference type="Proteomes" id="UP000010798">
    <property type="component" value="Chromosome"/>
</dbReference>
<feature type="region of interest" description="Disordered" evidence="1">
    <location>
        <begin position="361"/>
        <end position="387"/>
    </location>
</feature>
<feature type="region of interest" description="Disordered" evidence="1">
    <location>
        <begin position="303"/>
        <end position="343"/>
    </location>
</feature>
<protein>
    <submittedName>
        <fullName evidence="3">Uncharacterized protein</fullName>
    </submittedName>
</protein>
<proteinExistence type="predicted"/>
<reference evidence="3 4" key="1">
    <citation type="submission" date="2012-02" db="EMBL/GenBank/DDBJ databases">
        <title>Complete sequence of chromosome of Singulisphaera acidiphila DSM 18658.</title>
        <authorList>
            <consortium name="US DOE Joint Genome Institute (JGI-PGF)"/>
            <person name="Lucas S."/>
            <person name="Copeland A."/>
            <person name="Lapidus A."/>
            <person name="Glavina del Rio T."/>
            <person name="Dalin E."/>
            <person name="Tice H."/>
            <person name="Bruce D."/>
            <person name="Goodwin L."/>
            <person name="Pitluck S."/>
            <person name="Peters L."/>
            <person name="Ovchinnikova G."/>
            <person name="Chertkov O."/>
            <person name="Kyrpides N."/>
            <person name="Mavromatis K."/>
            <person name="Ivanova N."/>
            <person name="Brettin T."/>
            <person name="Detter J.C."/>
            <person name="Han C."/>
            <person name="Larimer F."/>
            <person name="Land M."/>
            <person name="Hauser L."/>
            <person name="Markowitz V."/>
            <person name="Cheng J.-F."/>
            <person name="Hugenholtz P."/>
            <person name="Woyke T."/>
            <person name="Wu D."/>
            <person name="Tindall B."/>
            <person name="Pomrenke H."/>
            <person name="Brambilla E."/>
            <person name="Klenk H.-P."/>
            <person name="Eisen J.A."/>
        </authorList>
    </citation>
    <scope>NUCLEOTIDE SEQUENCE [LARGE SCALE GENOMIC DNA]</scope>
    <source>
        <strain evidence="4">ATCC BAA-1392 / DSM 18658 / VKM B-2454 / MOB10</strain>
    </source>
</reference>
<evidence type="ECO:0000313" key="4">
    <source>
        <dbReference type="Proteomes" id="UP000010798"/>
    </source>
</evidence>
<dbReference type="KEGG" id="saci:Sinac_4267"/>
<accession>L0DIJ8</accession>
<dbReference type="AlphaFoldDB" id="L0DIJ8"/>
<dbReference type="HOGENOM" id="CLU_713513_0_0_0"/>
<keyword evidence="2" id="KW-1133">Transmembrane helix</keyword>
<organism evidence="3 4">
    <name type="scientific">Singulisphaera acidiphila (strain ATCC BAA-1392 / DSM 18658 / VKM B-2454 / MOB10)</name>
    <dbReference type="NCBI Taxonomy" id="886293"/>
    <lineage>
        <taxon>Bacteria</taxon>
        <taxon>Pseudomonadati</taxon>
        <taxon>Planctomycetota</taxon>
        <taxon>Planctomycetia</taxon>
        <taxon>Isosphaerales</taxon>
        <taxon>Isosphaeraceae</taxon>
        <taxon>Singulisphaera</taxon>
    </lineage>
</organism>
<gene>
    <name evidence="3" type="ordered locus">Sinac_4267</name>
</gene>